<dbReference type="PANTHER" id="PTHR12669:SF12">
    <property type="entry name" value="EUKARYOTIC TRANSLATION INITIATION FACTOR 4E-BINDING PROTEIN"/>
    <property type="match status" value="1"/>
</dbReference>
<dbReference type="GO" id="GO:0005737">
    <property type="term" value="C:cytoplasm"/>
    <property type="evidence" value="ECO:0007669"/>
    <property type="project" value="TreeGrafter"/>
</dbReference>
<evidence type="ECO:0000256" key="2">
    <source>
        <dbReference type="ARBA" id="ARBA00022845"/>
    </source>
</evidence>
<proteinExistence type="inferred from homology"/>
<feature type="compositionally biased region" description="Basic and acidic residues" evidence="4">
    <location>
        <begin position="130"/>
        <end position="147"/>
    </location>
</feature>
<reference evidence="5" key="2">
    <citation type="submission" date="2020-01" db="EMBL/GenBank/DDBJ databases">
        <authorList>
            <person name="Korhonen P.K.K."/>
            <person name="Guangxu M.G."/>
            <person name="Wang T.W."/>
            <person name="Stroehlein A.J.S."/>
            <person name="Young N.D."/>
            <person name="Ang C.-S.A."/>
            <person name="Fernando D.W.F."/>
            <person name="Lu H.L."/>
            <person name="Taylor S.T."/>
            <person name="Ehtesham M.E.M."/>
            <person name="Najaraj S.H.N."/>
            <person name="Harsha G.H.G."/>
            <person name="Madugundu A.M."/>
            <person name="Renuse S.R."/>
            <person name="Holt D.H."/>
            <person name="Pandey A.P."/>
            <person name="Papenfuss A.P."/>
            <person name="Gasser R.B.G."/>
            <person name="Fischer K.F."/>
        </authorList>
    </citation>
    <scope>NUCLEOTIDE SEQUENCE</scope>
    <source>
        <strain evidence="5">SSS_KF_BRIS2020</strain>
    </source>
</reference>
<dbReference type="PANTHER" id="PTHR12669">
    <property type="entry name" value="EUKARYOTIC TRANSLATION INITIATION FACTOR 4E-BINDING PROTEIN"/>
    <property type="match status" value="1"/>
</dbReference>
<dbReference type="Proteomes" id="UP000070412">
    <property type="component" value="Unassembled WGS sequence"/>
</dbReference>
<keyword evidence="3" id="KW-0652">Protein synthesis inhibitor</keyword>
<feature type="compositionally biased region" description="Low complexity" evidence="4">
    <location>
        <begin position="92"/>
        <end position="104"/>
    </location>
</feature>
<feature type="region of interest" description="Disordered" evidence="4">
    <location>
        <begin position="92"/>
        <end position="154"/>
    </location>
</feature>
<dbReference type="OrthoDB" id="19729at2759"/>
<evidence type="ECO:0000313" key="5">
    <source>
        <dbReference type="EMBL" id="KAF7488755.1"/>
    </source>
</evidence>
<gene>
    <name evidence="5" type="ORF">SSS_8143</name>
</gene>
<accession>A0A834R1X3</accession>
<name>A0A834R1X3_SARSC</name>
<evidence type="ECO:0000256" key="4">
    <source>
        <dbReference type="SAM" id="MobiDB-lite"/>
    </source>
</evidence>
<reference evidence="7" key="1">
    <citation type="journal article" date="2020" name="PLoS Negl. Trop. Dis.">
        <title>High-quality nuclear genome for Sarcoptes scabiei-A critical resource for a neglected parasite.</title>
        <authorList>
            <person name="Korhonen P.K."/>
            <person name="Gasser R.B."/>
            <person name="Ma G."/>
            <person name="Wang T."/>
            <person name="Stroehlein A.J."/>
            <person name="Young N.D."/>
            <person name="Ang C.S."/>
            <person name="Fernando D.D."/>
            <person name="Lu H.C."/>
            <person name="Taylor S."/>
            <person name="Reynolds S.L."/>
            <person name="Mofiz E."/>
            <person name="Najaraj S.H."/>
            <person name="Gowda H."/>
            <person name="Madugundu A."/>
            <person name="Renuse S."/>
            <person name="Holt D."/>
            <person name="Pandey A."/>
            <person name="Papenfuss A.T."/>
            <person name="Fischer K."/>
        </authorList>
    </citation>
    <scope>NUCLEOTIDE SEQUENCE [LARGE SCALE GENOMIC DNA]</scope>
</reference>
<dbReference type="GO" id="GO:0008190">
    <property type="term" value="F:eukaryotic initiation factor 4E binding"/>
    <property type="evidence" value="ECO:0007669"/>
    <property type="project" value="InterPro"/>
</dbReference>
<evidence type="ECO:0000256" key="3">
    <source>
        <dbReference type="ARBA" id="ARBA00023193"/>
    </source>
</evidence>
<dbReference type="Pfam" id="PF05456">
    <property type="entry name" value="eIF_4EBP"/>
    <property type="match status" value="1"/>
</dbReference>
<sequence>MKETGAKPIPAFRRQFINDLNDLPDRYSSTPNGTLYSTTPGGTRIIYERKFLMDLKNSPLAKSPPKMAFIPGITNIDPALANTQFKVLQQQQNNNNNNNNNNNTHQKHHNHHHHHQHHHQKHRNNNNKNNKKDKQIGEKKLHSREDQPQFEMEI</sequence>
<feature type="compositionally biased region" description="Basic residues" evidence="4">
    <location>
        <begin position="105"/>
        <end position="129"/>
    </location>
</feature>
<evidence type="ECO:0000256" key="1">
    <source>
        <dbReference type="ARBA" id="ARBA00005480"/>
    </source>
</evidence>
<keyword evidence="5" id="KW-0648">Protein biosynthesis</keyword>
<organism evidence="5">
    <name type="scientific">Sarcoptes scabiei</name>
    <name type="common">Itch mite</name>
    <name type="synonym">Acarus scabiei</name>
    <dbReference type="NCBI Taxonomy" id="52283"/>
    <lineage>
        <taxon>Eukaryota</taxon>
        <taxon>Metazoa</taxon>
        <taxon>Ecdysozoa</taxon>
        <taxon>Arthropoda</taxon>
        <taxon>Chelicerata</taxon>
        <taxon>Arachnida</taxon>
        <taxon>Acari</taxon>
        <taxon>Acariformes</taxon>
        <taxon>Sarcoptiformes</taxon>
        <taxon>Astigmata</taxon>
        <taxon>Psoroptidia</taxon>
        <taxon>Sarcoptoidea</taxon>
        <taxon>Sarcoptidae</taxon>
        <taxon>Sarcoptinae</taxon>
        <taxon>Sarcoptes</taxon>
    </lineage>
</organism>
<evidence type="ECO:0000313" key="7">
    <source>
        <dbReference type="Proteomes" id="UP000070412"/>
    </source>
</evidence>
<reference evidence="6" key="3">
    <citation type="submission" date="2022-06" db="UniProtKB">
        <authorList>
            <consortium name="EnsemblMetazoa"/>
        </authorList>
    </citation>
    <scope>IDENTIFICATION</scope>
</reference>
<dbReference type="InterPro" id="IPR008606">
    <property type="entry name" value="EIF4EBP"/>
</dbReference>
<dbReference type="AlphaFoldDB" id="A0A834R1X3"/>
<comment type="similarity">
    <text evidence="1">Belongs to the eIF4E-binding protein family.</text>
</comment>
<dbReference type="GO" id="GO:0003743">
    <property type="term" value="F:translation initiation factor activity"/>
    <property type="evidence" value="ECO:0007669"/>
    <property type="project" value="UniProtKB-KW"/>
</dbReference>
<dbReference type="GO" id="GO:0045947">
    <property type="term" value="P:negative regulation of translational initiation"/>
    <property type="evidence" value="ECO:0007669"/>
    <property type="project" value="InterPro"/>
</dbReference>
<dbReference type="EMBL" id="WVUK01000065">
    <property type="protein sequence ID" value="KAF7488755.1"/>
    <property type="molecule type" value="Genomic_DNA"/>
</dbReference>
<dbReference type="EnsemblMetazoa" id="SSS_8143s_mrna">
    <property type="protein sequence ID" value="KAF7488755.1"/>
    <property type="gene ID" value="SSS_8143"/>
</dbReference>
<keyword evidence="5" id="KW-0396">Initiation factor</keyword>
<dbReference type="OMA" id="MAFIPGI"/>
<evidence type="ECO:0000313" key="6">
    <source>
        <dbReference type="EnsemblMetazoa" id="KAF7488755.1"/>
    </source>
</evidence>
<keyword evidence="2" id="KW-0810">Translation regulation</keyword>
<protein>
    <submittedName>
        <fullName evidence="5">Eukaryotic translation initiation factor 4E-binding protein 3</fullName>
    </submittedName>
</protein>
<keyword evidence="7" id="KW-1185">Reference proteome</keyword>